<keyword evidence="2" id="KW-1185">Reference proteome</keyword>
<dbReference type="EMBL" id="CAJPUY010000008">
    <property type="protein sequence ID" value="CAG2141508.1"/>
    <property type="molecule type" value="Genomic_DNA"/>
</dbReference>
<gene>
    <name evidence="1" type="ORF">LMG31506_02482</name>
</gene>
<protein>
    <submittedName>
        <fullName evidence="1">Uncharacterized protein</fullName>
    </submittedName>
</protein>
<dbReference type="Proteomes" id="UP000672934">
    <property type="component" value="Unassembled WGS sequence"/>
</dbReference>
<proteinExistence type="predicted"/>
<dbReference type="AlphaFoldDB" id="A0A916NDP2"/>
<accession>A0A916NDP2</accession>
<organism evidence="1 2">
    <name type="scientific">Cupriavidus yeoncheonensis</name>
    <dbReference type="NCBI Taxonomy" id="1462994"/>
    <lineage>
        <taxon>Bacteria</taxon>
        <taxon>Pseudomonadati</taxon>
        <taxon>Pseudomonadota</taxon>
        <taxon>Betaproteobacteria</taxon>
        <taxon>Burkholderiales</taxon>
        <taxon>Burkholderiaceae</taxon>
        <taxon>Cupriavidus</taxon>
    </lineage>
</organism>
<sequence>MIAASSAVSIRAMDRVTEYRGFDIHVDLHLASRDMFDVWFQIEGPMSPPGVAAIGKRIKVFGGPYSRRWAYLVAELAGRAAVDVILGPEE</sequence>
<name>A0A916NDP2_9BURK</name>
<evidence type="ECO:0000313" key="2">
    <source>
        <dbReference type="Proteomes" id="UP000672934"/>
    </source>
</evidence>
<reference evidence="1" key="1">
    <citation type="submission" date="2021-03" db="EMBL/GenBank/DDBJ databases">
        <authorList>
            <person name="Peeters C."/>
        </authorList>
    </citation>
    <scope>NUCLEOTIDE SEQUENCE</scope>
    <source>
        <strain evidence="1">LMG 31506</strain>
    </source>
</reference>
<comment type="caution">
    <text evidence="1">The sequence shown here is derived from an EMBL/GenBank/DDBJ whole genome shotgun (WGS) entry which is preliminary data.</text>
</comment>
<evidence type="ECO:0000313" key="1">
    <source>
        <dbReference type="EMBL" id="CAG2141508.1"/>
    </source>
</evidence>